<dbReference type="InterPro" id="IPR020845">
    <property type="entry name" value="AMP-binding_CS"/>
</dbReference>
<dbReference type="InterPro" id="IPR036736">
    <property type="entry name" value="ACP-like_sf"/>
</dbReference>
<dbReference type="FunFam" id="3.30.300.30:FF:000010">
    <property type="entry name" value="Enterobactin synthetase component F"/>
    <property type="match status" value="1"/>
</dbReference>
<dbReference type="SUPFAM" id="SSF53474">
    <property type="entry name" value="alpha/beta-Hydrolases"/>
    <property type="match status" value="1"/>
</dbReference>
<dbReference type="OrthoDB" id="9757559at2"/>
<evidence type="ECO:0000256" key="2">
    <source>
        <dbReference type="ARBA" id="ARBA00006432"/>
    </source>
</evidence>
<dbReference type="EMBL" id="WNNK01000028">
    <property type="protein sequence ID" value="MUF07655.1"/>
    <property type="molecule type" value="Genomic_DNA"/>
</dbReference>
<dbReference type="PROSITE" id="PS50075">
    <property type="entry name" value="CARRIER"/>
    <property type="match status" value="2"/>
</dbReference>
<dbReference type="CDD" id="cd19543">
    <property type="entry name" value="DCL_NRPS"/>
    <property type="match status" value="1"/>
</dbReference>
<keyword evidence="4" id="KW-0597">Phosphoprotein</keyword>
<dbReference type="Gene3D" id="3.30.300.30">
    <property type="match status" value="2"/>
</dbReference>
<dbReference type="InterPro" id="IPR000873">
    <property type="entry name" value="AMP-dep_synth/lig_dom"/>
</dbReference>
<dbReference type="SUPFAM" id="SSF47336">
    <property type="entry name" value="ACP-like"/>
    <property type="match status" value="2"/>
</dbReference>
<dbReference type="PANTHER" id="PTHR45398">
    <property type="match status" value="1"/>
</dbReference>
<dbReference type="NCBIfam" id="NF003417">
    <property type="entry name" value="PRK04813.1"/>
    <property type="match status" value="2"/>
</dbReference>
<dbReference type="Gene3D" id="3.40.50.980">
    <property type="match status" value="4"/>
</dbReference>
<dbReference type="Pfam" id="PF00668">
    <property type="entry name" value="Condensation"/>
    <property type="match status" value="3"/>
</dbReference>
<dbReference type="Gene3D" id="1.10.1200.10">
    <property type="entry name" value="ACP-like"/>
    <property type="match status" value="2"/>
</dbReference>
<evidence type="ECO:0000256" key="4">
    <source>
        <dbReference type="ARBA" id="ARBA00022553"/>
    </source>
</evidence>
<dbReference type="InterPro" id="IPR045851">
    <property type="entry name" value="AMP-bd_C_sf"/>
</dbReference>
<evidence type="ECO:0000259" key="5">
    <source>
        <dbReference type="PROSITE" id="PS50075"/>
    </source>
</evidence>
<dbReference type="Gene3D" id="3.30.559.30">
    <property type="entry name" value="Nonribosomal peptide synthetase, condensation domain"/>
    <property type="match status" value="3"/>
</dbReference>
<dbReference type="Pfam" id="PF00975">
    <property type="entry name" value="Thioesterase"/>
    <property type="match status" value="1"/>
</dbReference>
<keyword evidence="3" id="KW-0596">Phosphopantetheine</keyword>
<dbReference type="CDD" id="cd17649">
    <property type="entry name" value="A_NRPS_PvdJ-like"/>
    <property type="match status" value="1"/>
</dbReference>
<dbReference type="CDD" id="cd19531">
    <property type="entry name" value="LCL_NRPS-like"/>
    <property type="match status" value="1"/>
</dbReference>
<dbReference type="NCBIfam" id="TIGR01733">
    <property type="entry name" value="AA-adenyl-dom"/>
    <property type="match status" value="2"/>
</dbReference>
<dbReference type="PROSITE" id="PS00012">
    <property type="entry name" value="PHOSPHOPANTETHEINE"/>
    <property type="match status" value="2"/>
</dbReference>
<dbReference type="FunFam" id="2.30.38.10:FF:000001">
    <property type="entry name" value="Non-ribosomal peptide synthetase PvdI"/>
    <property type="match status" value="1"/>
</dbReference>
<comment type="cofactor">
    <cofactor evidence="1">
        <name>pantetheine 4'-phosphate</name>
        <dbReference type="ChEBI" id="CHEBI:47942"/>
    </cofactor>
</comment>
<dbReference type="FunFam" id="3.40.50.980:FF:000001">
    <property type="entry name" value="Non-ribosomal peptide synthetase"/>
    <property type="match status" value="2"/>
</dbReference>
<dbReference type="FunFam" id="3.30.559.10:FF:000012">
    <property type="entry name" value="Non-ribosomal peptide synthetase"/>
    <property type="match status" value="1"/>
</dbReference>
<keyword evidence="7" id="KW-1185">Reference proteome</keyword>
<dbReference type="CDD" id="cd19534">
    <property type="entry name" value="E_NRPS"/>
    <property type="match status" value="1"/>
</dbReference>
<dbReference type="Gene3D" id="2.30.38.10">
    <property type="entry name" value="Luciferase, Domain 3"/>
    <property type="match status" value="2"/>
</dbReference>
<gene>
    <name evidence="6" type="ORF">GNF76_25195</name>
</gene>
<dbReference type="GO" id="GO:0044550">
    <property type="term" value="P:secondary metabolite biosynthetic process"/>
    <property type="evidence" value="ECO:0007669"/>
    <property type="project" value="UniProtKB-ARBA"/>
</dbReference>
<dbReference type="Pfam" id="PF13193">
    <property type="entry name" value="AMP-binding_C"/>
    <property type="match status" value="2"/>
</dbReference>
<organism evidence="6 7">
    <name type="scientific">Pseudomonas spelaei</name>
    <dbReference type="NCBI Taxonomy" id="1055469"/>
    <lineage>
        <taxon>Bacteria</taxon>
        <taxon>Pseudomonadati</taxon>
        <taxon>Pseudomonadota</taxon>
        <taxon>Gammaproteobacteria</taxon>
        <taxon>Pseudomonadales</taxon>
        <taxon>Pseudomonadaceae</taxon>
        <taxon>Pseudomonas</taxon>
    </lineage>
</organism>
<dbReference type="Pfam" id="PF00501">
    <property type="entry name" value="AMP-binding"/>
    <property type="match status" value="2"/>
</dbReference>
<dbReference type="InterPro" id="IPR001242">
    <property type="entry name" value="Condensation_dom"/>
</dbReference>
<dbReference type="InterPro" id="IPR001031">
    <property type="entry name" value="Thioesterase"/>
</dbReference>
<comment type="caution">
    <text evidence="6">The sequence shown here is derived from an EMBL/GenBank/DDBJ whole genome shotgun (WGS) entry which is preliminary data.</text>
</comment>
<dbReference type="SUPFAM" id="SSF52777">
    <property type="entry name" value="CoA-dependent acyltransferases"/>
    <property type="match status" value="6"/>
</dbReference>
<evidence type="ECO:0000256" key="3">
    <source>
        <dbReference type="ARBA" id="ARBA00022450"/>
    </source>
</evidence>
<evidence type="ECO:0000256" key="1">
    <source>
        <dbReference type="ARBA" id="ARBA00001957"/>
    </source>
</evidence>
<evidence type="ECO:0000313" key="6">
    <source>
        <dbReference type="EMBL" id="MUF07655.1"/>
    </source>
</evidence>
<proteinExistence type="inferred from homology"/>
<feature type="domain" description="Carrier" evidence="5">
    <location>
        <begin position="960"/>
        <end position="1034"/>
    </location>
</feature>
<name>A0A6I3WBN1_9PSED</name>
<dbReference type="SUPFAM" id="SSF56801">
    <property type="entry name" value="Acetyl-CoA synthetase-like"/>
    <property type="match status" value="2"/>
</dbReference>
<dbReference type="InterPro" id="IPR029058">
    <property type="entry name" value="AB_hydrolase_fold"/>
</dbReference>
<dbReference type="InterPro" id="IPR020806">
    <property type="entry name" value="PKS_PP-bd"/>
</dbReference>
<dbReference type="SMART" id="SM00823">
    <property type="entry name" value="PKS_PP"/>
    <property type="match status" value="1"/>
</dbReference>
<sequence>MFTRDPDEPLLLSYAQQRQWFLWKMDPQSPAYNIPLAIRLRGALDIDALRRSVAALVARHETLRTLFAEDEQGRVSQVIVPQLEVPLEVVPCPAGESQRGIDEFVAIQAATPFDLASGPLLRLALLPVADDDWVLTLTQHHIVSDAWSMGVMVEELLQGYAAFSQGQSPVLPDLPVQYADYAAWQRQWMDNGERERQLAYWVEHLAETPVKLQLPGQRVPGSQRSHQGASLNLTLGGALSEQLKALATREGVTLFVLLLASFQALLHRLSGLDDIRVGVPVANRTRVETERLIGFFVNTQVLKAQVSGEQRFSDLLRQMRDTALKAQTFQDLPFEQLVDALQPQRSLSHSPLFQVMFNHQHDAPSQARSLADGLTVEPVVSEVHSAKFDLTLNTLEHANGIDASFIYGNEVFDATTIEQLASQWQRVLEAIALNAQLRIEDLPVVTALDQQRVVLAGTGEHREFAASNVLELFAQQVAQVPYVLAVVDGERSLSYRQLDLEAERLAGRLRQAGVGPNALVGVVLERSVELAVAILAAFKVGAGYLPLAPDTAAQRLRELLRDSRAALLLTDSRQLSGVQLSDEIAVLCIDDTQASAPEVAVSAPLLAGQTAYVIYTSGSTGAAKGVMISHGALANYAQGLLQRLPEDCGRSMAMISTVAADLGHTMLFGALCSGRTLYLIAQDLAMDANGMAQYMAAHAVDVLKIVPSHLNALLSADDAASVLPKKLLILGGEACPSSLRERVQQLAPQCRIMNHYGPTETTVGVLATVLETDGRLPLGVPLANSRVEVLDASLQRLGAETAGQLYIGGAGLATGYLHQPGLTAERFVPDPFSTQGERLYRSGDGVRLVEEAFEYLGRIDDQVKIRGFRVEPGEVAACLRSLPDVLDAAVVVGSGPQLWAYAVSTEQAPALLAQLRERLPAYLVPSHLQVLDKLPLTANGKLDRKALPAPGADVAPAYLAPQGELAQRIAAIWEDVLRREQIGAQDNFFELGGDSIISIQVVSRARQAGIRFTPRDLFEHQTVQGLASVAQVGEAASQADQGPVTGELRLLPIQQMFFDTPIPERHHWNQSVLLVPSRVLEPATLEQALQALVIHHDALRLGFVEGADGWTAHHRGLEHTNPLLWQEVAQSEAHCLDIYQRAQASLDLSQGPLLRAVLLEHPDGQQRLLLVVHHLVVDGVSWRILFEDLQAAYDAASNAQPLRLPAKTSAFKDWSERLHALAADGGLQAEVAYWQAQLNPAQQYLPGRREVPVALMREAVTVSTTLDAHTTRQLLQQAPAAYRTQINELLLTALSRVVCRWTGQPSMGLMLEGHGREDLFDDLDLTRTVGWYTNKFPVSLTPGTTLQGGIKTLKEQLRAVPNKGIGFGALRYLGSPQDRQRLGTLPLPCITFNYLGQFDGSFDQDQGALFSPSTEASGSERSDDAPLSNWLTLNGQVYGGVLSVGWTFSREMFDEGAIEHLAQDYARELQAVVEHCITPGNGGLTPADFPLARLTQAQLDQLPLPAGNVLDIYPLSPMQQGMLYHSLEAGEGDLYINQTCVPVQGLEVQRFAAAWDQVQQCHDILRTGFWTASELAEPLQIVSKQAASAVRIVDWRQRDVGPDDLAELISADCREGFDMLQAPLMRVTLVWLDEVRCHLIWTRHHILMDGWSSSRLLGEVFNAYNGQATAKQSRYQDYIAWLQRQGNTALEAFWRGQLSGLNGATELAGNVFPRPQTQPGGHDALYLKWDETRTRRLRERAQHWRVTPNTLIQAAWLLLLQRYTGQETVCFGATVAGRPASLPQADEILGLFINTLPIVQTPRPDQPLGEWLAQLQAFNLDARDYEHASLADIQRWAGQSGRAMFDSIIVFENYPVDDRLQEMRQGALQFGEATGRDVTNYAMDLAVNLTETLGIEFLYLRNRFSQEAVARIRGSFEALLEAMLDDTGGSTGRLCMLTAEQRQHLVASNPLQALQPASPSLLERIEAHVEHQPEALAVVCGDQQLSYRALEQQANRFAHLLRERGVGPEVRVGVALNRSTDMIVTLYAVLKAGGVYVPLDIDYPRERLQWIVEDSAMAVLVTRGELRERLPAIDNVLDIDHLDVQAYPDSRPGLNIDADHLAYLIYTSGSTGKPKGVAVARGPLNMHCQAIARRYEMDRETRELLFMSFAFDGAQERWLTTLLAGGCLVLRDDTLWTPEETWQVLHRQAINIACFPPAYLKQLAEYAESQDEAPPAVRVYCFGGDAVADETFEQVKRALRPSWITNGYGPTETVVTPLLWTADMNQRCEAAYAPIGVQVGNRTLYVLDDQLNPLPDGVAGELYIGGEGLARGYHQRAGLTAERFVASPFETGGRLYRSGDLVRRRPDGVFDYLGRLDHQVKIRGFRIELGEIEARLRTLPSVRDAVVVARDSASGKQLIGYVVAEAHPGLSEQLRQALGSQLPDYMVPSQIVALQAMPLNPSGKVDRKALPDPDFKGQVYVAPRNPLERMLATIWQEVLEIEQVGVTDNFFELGGDSLRTLKVLSKVRSQAMPGFELKLRDMLAKPTIAQLSGFDEQQEADLDPLLLLNSQVPGTAPLFCLHAGFGTVFDYEPLARQLDGQCSVYGLQCRMLLDRDWEDDSLASMAIDYAQYIRQKQAQGPYRLLGWSLGGTLAVLVASELEKQGQQVSFLSLVDSFIPATSALLDDDDWREGLPVFLSQTLGLMVDVAFVENRLPVIEPNLSALTEQFAALAADYPSSGATFGVEESARAFQVGLKLKALSRRQAELPRIASEAVCWWRGELSAESIKAREAGLAVEESERIAADHYAIIKHPQLLKQLHQRLHSPAPVVG</sequence>
<dbReference type="GO" id="GO:0031177">
    <property type="term" value="F:phosphopantetheine binding"/>
    <property type="evidence" value="ECO:0007669"/>
    <property type="project" value="InterPro"/>
</dbReference>
<reference evidence="6 7" key="1">
    <citation type="submission" date="2019-11" db="EMBL/GenBank/DDBJ databases">
        <title>Pseudomonas karstica sp. nov. and Pseudomonas spelaei sp. nov. from karst caves.</title>
        <authorList>
            <person name="Zeman M."/>
        </authorList>
    </citation>
    <scope>NUCLEOTIDE SEQUENCE [LARGE SCALE GENOMIC DNA]</scope>
    <source>
        <strain evidence="6 7">CCM 7893</strain>
    </source>
</reference>
<protein>
    <submittedName>
        <fullName evidence="6">Amino acid adenylation domain-containing protein</fullName>
    </submittedName>
</protein>
<dbReference type="InterPro" id="IPR023213">
    <property type="entry name" value="CAT-like_dom_sf"/>
</dbReference>
<dbReference type="InterPro" id="IPR006162">
    <property type="entry name" value="Ppantetheine_attach_site"/>
</dbReference>
<dbReference type="GO" id="GO:0003824">
    <property type="term" value="F:catalytic activity"/>
    <property type="evidence" value="ECO:0007669"/>
    <property type="project" value="InterPro"/>
</dbReference>
<dbReference type="PROSITE" id="PS00455">
    <property type="entry name" value="AMP_BINDING"/>
    <property type="match status" value="2"/>
</dbReference>
<feature type="domain" description="Carrier" evidence="5">
    <location>
        <begin position="2462"/>
        <end position="2539"/>
    </location>
</feature>
<evidence type="ECO:0000313" key="7">
    <source>
        <dbReference type="Proteomes" id="UP000438196"/>
    </source>
</evidence>
<dbReference type="FunFam" id="1.10.1200.10:FF:000005">
    <property type="entry name" value="Nonribosomal peptide synthetase 1"/>
    <property type="match status" value="2"/>
</dbReference>
<dbReference type="NCBIfam" id="TIGR01720">
    <property type="entry name" value="NRPS-para261"/>
    <property type="match status" value="1"/>
</dbReference>
<dbReference type="Gene3D" id="3.40.50.1820">
    <property type="entry name" value="alpha/beta hydrolase"/>
    <property type="match status" value="1"/>
</dbReference>
<dbReference type="InterPro" id="IPR025110">
    <property type="entry name" value="AMP-bd_C"/>
</dbReference>
<dbReference type="Proteomes" id="UP000438196">
    <property type="component" value="Unassembled WGS sequence"/>
</dbReference>
<comment type="similarity">
    <text evidence="2">Belongs to the ATP-dependent AMP-binding enzyme family.</text>
</comment>
<dbReference type="InterPro" id="IPR010060">
    <property type="entry name" value="NRPS_synth"/>
</dbReference>
<dbReference type="PANTHER" id="PTHR45398:SF1">
    <property type="entry name" value="ENZYME, PUTATIVE (JCVI)-RELATED"/>
    <property type="match status" value="1"/>
</dbReference>
<dbReference type="Pfam" id="PF00550">
    <property type="entry name" value="PP-binding"/>
    <property type="match status" value="2"/>
</dbReference>
<dbReference type="InterPro" id="IPR009081">
    <property type="entry name" value="PP-bd_ACP"/>
</dbReference>
<accession>A0A6I3WBN1</accession>
<dbReference type="Gene3D" id="3.30.559.10">
    <property type="entry name" value="Chloramphenicol acetyltransferase-like domain"/>
    <property type="match status" value="3"/>
</dbReference>
<dbReference type="InterPro" id="IPR010071">
    <property type="entry name" value="AA_adenyl_dom"/>
</dbReference>
<dbReference type="CDD" id="cd05930">
    <property type="entry name" value="A_NRPS"/>
    <property type="match status" value="1"/>
</dbReference>